<evidence type="ECO:0000313" key="11">
    <source>
        <dbReference type="Proteomes" id="UP000053815"/>
    </source>
</evidence>
<dbReference type="GO" id="GO:0047724">
    <property type="term" value="F:inosine nucleosidase activity"/>
    <property type="evidence" value="ECO:0007669"/>
    <property type="project" value="EnsemblFungi"/>
</dbReference>
<dbReference type="GO" id="GO:0006148">
    <property type="term" value="P:inosine catabolic process"/>
    <property type="evidence" value="ECO:0007669"/>
    <property type="project" value="EnsemblFungi"/>
</dbReference>
<evidence type="ECO:0000259" key="9">
    <source>
        <dbReference type="Pfam" id="PF01048"/>
    </source>
</evidence>
<gene>
    <name evidence="10" type="ORF">MAM1_0005c00617</name>
</gene>
<dbReference type="GO" id="GO:0004731">
    <property type="term" value="F:purine-nucleoside phosphorylase activity"/>
    <property type="evidence" value="ECO:0007669"/>
    <property type="project" value="UniProtKB-EC"/>
</dbReference>
<keyword evidence="11" id="KW-1185">Reference proteome</keyword>
<protein>
    <recommendedName>
        <fullName evidence="7">Purine nucleoside phosphorylase</fullName>
        <ecNumber evidence="7">2.4.2.1</ecNumber>
    </recommendedName>
    <alternativeName>
        <fullName evidence="7">Inosine-guanosine phosphorylase</fullName>
    </alternativeName>
</protein>
<dbReference type="GO" id="GO:0034355">
    <property type="term" value="P:NAD+ biosynthetic process via the salvage pathway"/>
    <property type="evidence" value="ECO:0007669"/>
    <property type="project" value="EnsemblFungi"/>
</dbReference>
<dbReference type="STRING" id="91626.A0A0C9LQ26"/>
<feature type="binding site" evidence="8">
    <location>
        <position position="252"/>
    </location>
    <ligand>
        <name>a purine D-ribonucleoside</name>
        <dbReference type="ChEBI" id="CHEBI:142355"/>
    </ligand>
</feature>
<evidence type="ECO:0000256" key="8">
    <source>
        <dbReference type="PIRSR" id="PIRSR000477-2"/>
    </source>
</evidence>
<dbReference type="Pfam" id="PF01048">
    <property type="entry name" value="PNP_UDP_1"/>
    <property type="match status" value="1"/>
</dbReference>
<dbReference type="NCBIfam" id="TIGR01697">
    <property type="entry name" value="PNPH-PUNA-XAPA"/>
    <property type="match status" value="1"/>
</dbReference>
<evidence type="ECO:0000256" key="4">
    <source>
        <dbReference type="ARBA" id="ARBA00022676"/>
    </source>
</evidence>
<dbReference type="SUPFAM" id="SSF53167">
    <property type="entry name" value="Purine and uridine phosphorylases"/>
    <property type="match status" value="1"/>
</dbReference>
<dbReference type="InterPro" id="IPR018099">
    <property type="entry name" value="Purine_phosphorylase-2_CS"/>
</dbReference>
<feature type="binding site" evidence="8">
    <location>
        <begin position="92"/>
        <end position="94"/>
    </location>
    <ligand>
        <name>phosphate</name>
        <dbReference type="ChEBI" id="CHEBI:43474"/>
    </ligand>
</feature>
<dbReference type="GO" id="GO:0046115">
    <property type="term" value="P:guanosine catabolic process"/>
    <property type="evidence" value="ECO:0007669"/>
    <property type="project" value="EnsemblFungi"/>
</dbReference>
<dbReference type="GO" id="GO:0070635">
    <property type="term" value="F:nicotinamide riboside hydrolase activity"/>
    <property type="evidence" value="ECO:0007669"/>
    <property type="project" value="EnsemblFungi"/>
</dbReference>
<evidence type="ECO:0000256" key="7">
    <source>
        <dbReference type="PIRNR" id="PIRNR000477"/>
    </source>
</evidence>
<dbReference type="OrthoDB" id="10261782at2759"/>
<evidence type="ECO:0000256" key="2">
    <source>
        <dbReference type="ARBA" id="ARBA00005058"/>
    </source>
</evidence>
<feature type="domain" description="Nucleoside phosphorylase" evidence="9">
    <location>
        <begin position="30"/>
        <end position="265"/>
    </location>
</feature>
<dbReference type="PANTHER" id="PTHR11904">
    <property type="entry name" value="METHYLTHIOADENOSINE/PURINE NUCLEOSIDE PHOSPHORYLASE"/>
    <property type="match status" value="1"/>
</dbReference>
<comment type="similarity">
    <text evidence="3 7">Belongs to the PNP/MTAP phosphorylase family.</text>
</comment>
<dbReference type="CDD" id="cd09009">
    <property type="entry name" value="PNP-EcPNPII_like"/>
    <property type="match status" value="1"/>
</dbReference>
<evidence type="ECO:0000256" key="3">
    <source>
        <dbReference type="ARBA" id="ARBA00006751"/>
    </source>
</evidence>
<accession>A0A0C9LQ26</accession>
<dbReference type="Gene3D" id="3.40.50.1580">
    <property type="entry name" value="Nucleoside phosphorylase domain"/>
    <property type="match status" value="1"/>
</dbReference>
<evidence type="ECO:0000313" key="10">
    <source>
        <dbReference type="EMBL" id="GAN01185.1"/>
    </source>
</evidence>
<feature type="binding site" evidence="8">
    <location>
        <position position="124"/>
    </location>
    <ligand>
        <name>phosphate</name>
        <dbReference type="ChEBI" id="CHEBI:43474"/>
    </ligand>
</feature>
<comment type="function">
    <text evidence="6">The purine nucleoside phosphorylases catalyze the phosphorolytic breakdown of the N-glycosidic bond in the beta-(deoxy)ribonucleoside molecules, with the formation of the corresponding free purine bases and pentose-1-phosphate. Cleaves guanosine and inosine.</text>
</comment>
<dbReference type="InterPro" id="IPR000845">
    <property type="entry name" value="Nucleoside_phosphorylase_d"/>
</dbReference>
<dbReference type="UniPathway" id="UPA00606"/>
<dbReference type="InterPro" id="IPR011268">
    <property type="entry name" value="Purine_phosphorylase"/>
</dbReference>
<comment type="catalytic activity">
    <reaction evidence="1">
        <text>a purine D-ribonucleoside + phosphate = a purine nucleobase + alpha-D-ribose 1-phosphate</text>
        <dbReference type="Rhea" id="RHEA:19805"/>
        <dbReference type="ChEBI" id="CHEBI:26386"/>
        <dbReference type="ChEBI" id="CHEBI:43474"/>
        <dbReference type="ChEBI" id="CHEBI:57720"/>
        <dbReference type="ChEBI" id="CHEBI:142355"/>
        <dbReference type="EC" id="2.4.2.1"/>
    </reaction>
</comment>
<dbReference type="AlphaFoldDB" id="A0A0C9LQ26"/>
<dbReference type="PIRSF" id="PIRSF000477">
    <property type="entry name" value="PurNPase"/>
    <property type="match status" value="1"/>
</dbReference>
<evidence type="ECO:0000256" key="1">
    <source>
        <dbReference type="ARBA" id="ARBA00000755"/>
    </source>
</evidence>
<dbReference type="EC" id="2.4.2.1" evidence="7"/>
<dbReference type="GO" id="GO:0005737">
    <property type="term" value="C:cytoplasm"/>
    <property type="evidence" value="ECO:0007669"/>
    <property type="project" value="TreeGrafter"/>
</dbReference>
<feature type="binding site" evidence="8">
    <location>
        <position position="229"/>
    </location>
    <ligand>
        <name>phosphate</name>
        <dbReference type="ChEBI" id="CHEBI:43474"/>
    </ligand>
</feature>
<proteinExistence type="inferred from homology"/>
<dbReference type="PANTHER" id="PTHR11904:SF9">
    <property type="entry name" value="PURINE NUCLEOSIDE PHOSPHORYLASE-RELATED"/>
    <property type="match status" value="1"/>
</dbReference>
<dbReference type="PROSITE" id="PS01240">
    <property type="entry name" value="PNP_MTAP_2"/>
    <property type="match status" value="1"/>
</dbReference>
<organism evidence="10">
    <name type="scientific">Mucor ambiguus</name>
    <dbReference type="NCBI Taxonomy" id="91626"/>
    <lineage>
        <taxon>Eukaryota</taxon>
        <taxon>Fungi</taxon>
        <taxon>Fungi incertae sedis</taxon>
        <taxon>Mucoromycota</taxon>
        <taxon>Mucoromycotina</taxon>
        <taxon>Mucoromycetes</taxon>
        <taxon>Mucorales</taxon>
        <taxon>Mucorineae</taxon>
        <taxon>Mucoraceae</taxon>
        <taxon>Mucor</taxon>
    </lineage>
</organism>
<evidence type="ECO:0000256" key="5">
    <source>
        <dbReference type="ARBA" id="ARBA00022679"/>
    </source>
</evidence>
<dbReference type="NCBIfam" id="NF006054">
    <property type="entry name" value="PRK08202.1"/>
    <property type="match status" value="1"/>
</dbReference>
<feature type="binding site" evidence="8">
    <location>
        <position position="70"/>
    </location>
    <ligand>
        <name>phosphate</name>
        <dbReference type="ChEBI" id="CHEBI:43474"/>
    </ligand>
</feature>
<feature type="binding site" evidence="8">
    <location>
        <position position="210"/>
    </location>
    <ligand>
        <name>a purine D-ribonucleoside</name>
        <dbReference type="ChEBI" id="CHEBI:142355"/>
    </ligand>
</feature>
<comment type="pathway">
    <text evidence="2 7">Purine metabolism; purine nucleoside salvage.</text>
</comment>
<sequence>MTTATITEATYQASADFLTSNLPKEFHNMKLGVICGSGLGGLVDTIDQSTKIEFLYKDIPGFVASTVVGHAGKLVFGHLGESRIPTVFMVGRFHFYEGHSMLQCTLPVRVMALLGVQYLIVTNACGGLQPQHKVGDLMIINDHLSLPGMIGQNPLVGHNFDSFGPRFPAVSDAYTYALRKLAFKAAFEVGIDQNDIREGVYCMVTGPSFETRVEARYLAAIGADAVGMSTVPEVVVARHAGLKVLGISLITNDVVRARGKDAKLEVMRELGLTAEEDTEEDTEKTFANHAEVLETSARRSNDMQRMVTRFADLLAASADI</sequence>
<dbReference type="FunFam" id="3.40.50.1580:FF:000004">
    <property type="entry name" value="Purine nucleoside phosphorylase"/>
    <property type="match status" value="1"/>
</dbReference>
<dbReference type="EMBL" id="DF836294">
    <property type="protein sequence ID" value="GAN01185.1"/>
    <property type="molecule type" value="Genomic_DNA"/>
</dbReference>
<reference evidence="10" key="1">
    <citation type="submission" date="2014-09" db="EMBL/GenBank/DDBJ databases">
        <title>Draft genome sequence of an oleaginous Mucoromycotina fungus Mucor ambiguus NBRC6742.</title>
        <authorList>
            <person name="Takeda I."/>
            <person name="Yamane N."/>
            <person name="Morita T."/>
            <person name="Tamano K."/>
            <person name="Machida M."/>
            <person name="Baker S."/>
            <person name="Koike H."/>
        </authorList>
    </citation>
    <scope>NUCLEOTIDE SEQUENCE</scope>
    <source>
        <strain evidence="10">NBRC 6742</strain>
    </source>
</reference>
<feature type="binding site" evidence="8">
    <location>
        <position position="37"/>
    </location>
    <ligand>
        <name>phosphate</name>
        <dbReference type="ChEBI" id="CHEBI:43474"/>
    </ligand>
</feature>
<evidence type="ECO:0000256" key="6">
    <source>
        <dbReference type="ARBA" id="ARBA00058131"/>
    </source>
</evidence>
<dbReference type="InterPro" id="IPR035994">
    <property type="entry name" value="Nucleoside_phosphorylase_sf"/>
</dbReference>
<dbReference type="GO" id="GO:0019358">
    <property type="term" value="P:nicotinate nucleotide salvage"/>
    <property type="evidence" value="ECO:0007669"/>
    <property type="project" value="EnsemblFungi"/>
</dbReference>
<name>A0A0C9LQ26_9FUNG</name>
<dbReference type="Proteomes" id="UP000053815">
    <property type="component" value="Unassembled WGS sequence"/>
</dbReference>
<keyword evidence="4 7" id="KW-0328">Glycosyltransferase</keyword>
<keyword evidence="5 7" id="KW-0808">Transferase</keyword>